<evidence type="ECO:0000313" key="1">
    <source>
        <dbReference type="EMBL" id="MBB2181814.1"/>
    </source>
</evidence>
<dbReference type="Gene3D" id="3.20.20.190">
    <property type="entry name" value="Phosphatidylinositol (PI) phosphodiesterase"/>
    <property type="match status" value="1"/>
</dbReference>
<organism evidence="1 2">
    <name type="scientific">Variimorphobacter saccharofermentans</name>
    <dbReference type="NCBI Taxonomy" id="2755051"/>
    <lineage>
        <taxon>Bacteria</taxon>
        <taxon>Bacillati</taxon>
        <taxon>Bacillota</taxon>
        <taxon>Clostridia</taxon>
        <taxon>Lachnospirales</taxon>
        <taxon>Lachnospiraceae</taxon>
        <taxon>Variimorphobacter</taxon>
    </lineage>
</organism>
<dbReference type="PANTHER" id="PTHR13593">
    <property type="match status" value="1"/>
</dbReference>
<dbReference type="InterPro" id="IPR017946">
    <property type="entry name" value="PLC-like_Pdiesterase_TIM-brl"/>
</dbReference>
<dbReference type="Proteomes" id="UP000574276">
    <property type="component" value="Unassembled WGS sequence"/>
</dbReference>
<dbReference type="InterPro" id="IPR051057">
    <property type="entry name" value="PI-PLC_domain"/>
</dbReference>
<keyword evidence="2" id="KW-1185">Reference proteome</keyword>
<dbReference type="RefSeq" id="WP_228351565.1">
    <property type="nucleotide sequence ID" value="NZ_JACEGA010000001.1"/>
</dbReference>
<dbReference type="SUPFAM" id="SSF51695">
    <property type="entry name" value="PLC-like phosphodiesterases"/>
    <property type="match status" value="1"/>
</dbReference>
<proteinExistence type="predicted"/>
<comment type="caution">
    <text evidence="1">The sequence shown here is derived from an EMBL/GenBank/DDBJ whole genome shotgun (WGS) entry which is preliminary data.</text>
</comment>
<dbReference type="PANTHER" id="PTHR13593:SF143">
    <property type="entry name" value="PHOSPHATIDYLINOSITOL-SPECIFIC PHOSPHOLIPASE C X DOMAIN-CONTAINING PROTEIN"/>
    <property type="match status" value="1"/>
</dbReference>
<dbReference type="AlphaFoldDB" id="A0A839JX26"/>
<sequence>MGQGGYLSITNSTPYCWKKTYDYSYQMDAWNFPDVIEKGINYKLYIEWDESIFHQSRDDQGIAEYTIEDGSGSKLKINANNRNEFCISINSSGLKRKKESRKREDCVLGWMHDGIMNYVVVGDKDGYMVTGDDFSGWMEDTLDLIGKRRLFDICMPGSHDSGMSVCQNATLGASAHNTVTQTCDITGQLELGARYFDLRPTISGGGFYTGHYGHVSKVGIEVDVGGNGQKLDEIVEQINVFTRSHRELIILNISHSLNTDVGQGVYRSFSDEEWKKCLGVLEKLNYRCEKNHSGDLSLKHLEDYLDAEIKVLVIVEDLSSIPSKFAGKGFFPYSQYNVYNSYSKTNKLAEMMSDQLEKMRINSKQKLFLLSWTLTQEDYQAAYCGDSILKLAEKANENLDCNLYPKVLSYNYPNIIYTDKIENCQTAVLSCAINWGLFH</sequence>
<dbReference type="GO" id="GO:0008081">
    <property type="term" value="F:phosphoric diester hydrolase activity"/>
    <property type="evidence" value="ECO:0007669"/>
    <property type="project" value="InterPro"/>
</dbReference>
<evidence type="ECO:0008006" key="3">
    <source>
        <dbReference type="Google" id="ProtNLM"/>
    </source>
</evidence>
<dbReference type="EMBL" id="JACEGA010000001">
    <property type="protein sequence ID" value="MBB2181814.1"/>
    <property type="molecule type" value="Genomic_DNA"/>
</dbReference>
<name>A0A839JX26_9FIRM</name>
<gene>
    <name evidence="1" type="ORF">H0486_02830</name>
</gene>
<evidence type="ECO:0000313" key="2">
    <source>
        <dbReference type="Proteomes" id="UP000574276"/>
    </source>
</evidence>
<dbReference type="GO" id="GO:0006629">
    <property type="term" value="P:lipid metabolic process"/>
    <property type="evidence" value="ECO:0007669"/>
    <property type="project" value="InterPro"/>
</dbReference>
<protein>
    <recommendedName>
        <fullName evidence="3">PLC-like phosphodiesterase</fullName>
    </recommendedName>
</protein>
<accession>A0A839JX26</accession>
<reference evidence="1 2" key="1">
    <citation type="submission" date="2020-07" db="EMBL/GenBank/DDBJ databases">
        <title>Characterization and genome sequencing of isolate MD1, a novel member within the family Lachnospiraceae.</title>
        <authorList>
            <person name="Rettenmaier R."/>
            <person name="Di Bello L."/>
            <person name="Zinser C."/>
            <person name="Scheitz K."/>
            <person name="Liebl W."/>
            <person name="Zverlov V."/>
        </authorList>
    </citation>
    <scope>NUCLEOTIDE SEQUENCE [LARGE SCALE GENOMIC DNA]</scope>
    <source>
        <strain evidence="1 2">MD1</strain>
    </source>
</reference>